<proteinExistence type="predicted"/>
<keyword evidence="2" id="KW-1185">Reference proteome</keyword>
<protein>
    <submittedName>
        <fullName evidence="3">Ovule protein</fullName>
    </submittedName>
</protein>
<dbReference type="AlphaFoldDB" id="A0A183D9Z0"/>
<evidence type="ECO:0000313" key="3">
    <source>
        <dbReference type="WBParaSite" id="GPUH_0000553801-mRNA-1"/>
    </source>
</evidence>
<organism evidence="3">
    <name type="scientific">Gongylonema pulchrum</name>
    <dbReference type="NCBI Taxonomy" id="637853"/>
    <lineage>
        <taxon>Eukaryota</taxon>
        <taxon>Metazoa</taxon>
        <taxon>Ecdysozoa</taxon>
        <taxon>Nematoda</taxon>
        <taxon>Chromadorea</taxon>
        <taxon>Rhabditida</taxon>
        <taxon>Spirurina</taxon>
        <taxon>Spiruromorpha</taxon>
        <taxon>Spiruroidea</taxon>
        <taxon>Gongylonematidae</taxon>
        <taxon>Gongylonema</taxon>
    </lineage>
</organism>
<dbReference type="Proteomes" id="UP000271098">
    <property type="component" value="Unassembled WGS sequence"/>
</dbReference>
<name>A0A183D9Z0_9BILA</name>
<dbReference type="WBParaSite" id="GPUH_0000553801-mRNA-1">
    <property type="protein sequence ID" value="GPUH_0000553801-mRNA-1"/>
    <property type="gene ID" value="GPUH_0000553801"/>
</dbReference>
<accession>A0A183D9Z0</accession>
<dbReference type="EMBL" id="UYRT01011876">
    <property type="protein sequence ID" value="VDK51178.1"/>
    <property type="molecule type" value="Genomic_DNA"/>
</dbReference>
<evidence type="ECO:0000313" key="1">
    <source>
        <dbReference type="EMBL" id="VDK51178.1"/>
    </source>
</evidence>
<gene>
    <name evidence="1" type="ORF">GPUH_LOCUS5530</name>
</gene>
<sequence length="110" mass="12304">MPILPMETTSVQIATSSATTTICMEAAIATQILGCITATTTSESQYPWIMSKILHQQMARQQQIYYYKYSSKIMLTKDFNFLVVKPVYVQVDSHAVTSATPLQDVPCHSH</sequence>
<evidence type="ECO:0000313" key="2">
    <source>
        <dbReference type="Proteomes" id="UP000271098"/>
    </source>
</evidence>
<reference evidence="3" key="1">
    <citation type="submission" date="2016-06" db="UniProtKB">
        <authorList>
            <consortium name="WormBaseParasite"/>
        </authorList>
    </citation>
    <scope>IDENTIFICATION</scope>
</reference>
<reference evidence="1 2" key="2">
    <citation type="submission" date="2018-11" db="EMBL/GenBank/DDBJ databases">
        <authorList>
            <consortium name="Pathogen Informatics"/>
        </authorList>
    </citation>
    <scope>NUCLEOTIDE SEQUENCE [LARGE SCALE GENOMIC DNA]</scope>
</reference>